<sequence>MQSEDEWLLFSNTSSRQLFFLLNDMPTEVTETLKQQITTLLPSVTDRIETLYPRAVQILEPTVLLLLLTGLRSKGVKEMEIPLYKGIENVGKNNHPKVYECLQIKCKKLPDEGWLYYAVKDIAGNRREQVKGIAKHFLLALWEDIKEFGPHWNSVHNYRITYD</sequence>
<reference evidence="1 2" key="1">
    <citation type="journal article" date="2014" name="Genome Announc.">
        <title>Genome Sequence of the Microsporidian Species Nematocida sp1 Strain ERTm6 (ATCC PRA-372).</title>
        <authorList>
            <person name="Bakowski M.A."/>
            <person name="Priest M."/>
            <person name="Young S."/>
            <person name="Cuomo C.A."/>
            <person name="Troemel E.R."/>
        </authorList>
    </citation>
    <scope>NUCLEOTIDE SEQUENCE [LARGE SCALE GENOMIC DNA]</scope>
    <source>
        <strain evidence="1 2">ERTm6</strain>
    </source>
</reference>
<dbReference type="AlphaFoldDB" id="A0A086J493"/>
<evidence type="ECO:0000313" key="2">
    <source>
        <dbReference type="Proteomes" id="UP000054524"/>
    </source>
</evidence>
<name>A0A086J493_NEMA1</name>
<evidence type="ECO:0000313" key="1">
    <source>
        <dbReference type="EMBL" id="KFG26961.1"/>
    </source>
</evidence>
<proteinExistence type="predicted"/>
<dbReference type="HOGENOM" id="CLU_1627549_0_0_1"/>
<dbReference type="GeneID" id="77675003"/>
<accession>A0A086J493</accession>
<dbReference type="RefSeq" id="XP_052905516.1">
    <property type="nucleotide sequence ID" value="XM_053047691.1"/>
</dbReference>
<keyword evidence="2" id="KW-1185">Reference proteome</keyword>
<organism evidence="1 2">
    <name type="scientific">Nematocida ausubeli (strain ATCC PRA-371 / ERTm2)</name>
    <name type="common">Nematode killer fungus</name>
    <dbReference type="NCBI Taxonomy" id="1913371"/>
    <lineage>
        <taxon>Eukaryota</taxon>
        <taxon>Fungi</taxon>
        <taxon>Fungi incertae sedis</taxon>
        <taxon>Microsporidia</taxon>
        <taxon>Nematocida</taxon>
    </lineage>
</organism>
<dbReference type="EMBL" id="AKIJ01000001">
    <property type="protein sequence ID" value="KFG26961.1"/>
    <property type="molecule type" value="Genomic_DNA"/>
</dbReference>
<dbReference type="Proteomes" id="UP000054524">
    <property type="component" value="Unassembled WGS sequence"/>
</dbReference>
<gene>
    <name evidence="1" type="ORF">NESG_00030</name>
</gene>
<comment type="caution">
    <text evidence="1">The sequence shown here is derived from an EMBL/GenBank/DDBJ whole genome shotgun (WGS) entry which is preliminary data.</text>
</comment>
<protein>
    <submittedName>
        <fullName evidence="1">Uncharacterized protein</fullName>
    </submittedName>
</protein>